<feature type="transmembrane region" description="Helical" evidence="9">
    <location>
        <begin position="281"/>
        <end position="300"/>
    </location>
</feature>
<feature type="transmembrane region" description="Helical" evidence="9">
    <location>
        <begin position="185"/>
        <end position="205"/>
    </location>
</feature>
<proteinExistence type="inferred from homology"/>
<evidence type="ECO:0000313" key="10">
    <source>
        <dbReference type="EMBL" id="KAK5779186.1"/>
    </source>
</evidence>
<evidence type="ECO:0000256" key="4">
    <source>
        <dbReference type="ARBA" id="ARBA00022554"/>
    </source>
</evidence>
<evidence type="ECO:0000256" key="8">
    <source>
        <dbReference type="ARBA" id="ARBA00039330"/>
    </source>
</evidence>
<dbReference type="SUPFAM" id="SSF103473">
    <property type="entry name" value="MFS general substrate transporter"/>
    <property type="match status" value="1"/>
</dbReference>
<comment type="caution">
    <text evidence="10">The sequence shown here is derived from an EMBL/GenBank/DDBJ whole genome shotgun (WGS) entry which is preliminary data.</text>
</comment>
<feature type="transmembrane region" description="Helical" evidence="9">
    <location>
        <begin position="41"/>
        <end position="63"/>
    </location>
</feature>
<feature type="transmembrane region" description="Helical" evidence="9">
    <location>
        <begin position="137"/>
        <end position="158"/>
    </location>
</feature>
<feature type="transmembrane region" description="Helical" evidence="9">
    <location>
        <begin position="320"/>
        <end position="343"/>
    </location>
</feature>
<feature type="transmembrane region" description="Helical" evidence="9">
    <location>
        <begin position="103"/>
        <end position="125"/>
    </location>
</feature>
<evidence type="ECO:0000256" key="9">
    <source>
        <dbReference type="SAM" id="Phobius"/>
    </source>
</evidence>
<feature type="transmembrane region" description="Helical" evidence="9">
    <location>
        <begin position="70"/>
        <end position="91"/>
    </location>
</feature>
<evidence type="ECO:0000256" key="1">
    <source>
        <dbReference type="ARBA" id="ARBA00004128"/>
    </source>
</evidence>
<dbReference type="EMBL" id="JAWIZZ010000047">
    <property type="protein sequence ID" value="KAK5779186.1"/>
    <property type="molecule type" value="Genomic_DNA"/>
</dbReference>
<name>A0AAN8A7T9_9SACH</name>
<feature type="transmembrane region" description="Helical" evidence="9">
    <location>
        <begin position="355"/>
        <end position="374"/>
    </location>
</feature>
<evidence type="ECO:0000256" key="2">
    <source>
        <dbReference type="ARBA" id="ARBA00008335"/>
    </source>
</evidence>
<dbReference type="Gene3D" id="1.20.1250.20">
    <property type="entry name" value="MFS general substrate transporter like domains"/>
    <property type="match status" value="1"/>
</dbReference>
<evidence type="ECO:0000256" key="7">
    <source>
        <dbReference type="ARBA" id="ARBA00023136"/>
    </source>
</evidence>
<keyword evidence="11" id="KW-1185">Reference proteome</keyword>
<evidence type="ECO:0000256" key="5">
    <source>
        <dbReference type="ARBA" id="ARBA00022692"/>
    </source>
</evidence>
<dbReference type="PANTHER" id="PTHR21576:SF45">
    <property type="entry name" value="TRANSPORTER MCH1-RELATED"/>
    <property type="match status" value="1"/>
</dbReference>
<dbReference type="InterPro" id="IPR036259">
    <property type="entry name" value="MFS_trans_sf"/>
</dbReference>
<dbReference type="GO" id="GO:0000329">
    <property type="term" value="C:fungal-type vacuole membrane"/>
    <property type="evidence" value="ECO:0007669"/>
    <property type="project" value="TreeGrafter"/>
</dbReference>
<dbReference type="Proteomes" id="UP001306508">
    <property type="component" value="Unassembled WGS sequence"/>
</dbReference>
<dbReference type="AlphaFoldDB" id="A0AAN8A7T9"/>
<keyword evidence="6 9" id="KW-1133">Transmembrane helix</keyword>
<keyword evidence="5 9" id="KW-0812">Transmembrane</keyword>
<comment type="similarity">
    <text evidence="2">Belongs to the major facilitator superfamily.</text>
</comment>
<reference evidence="11" key="1">
    <citation type="submission" date="2023-07" db="EMBL/GenBank/DDBJ databases">
        <title>A draft genome of Kazachstania heterogenica Y-27499.</title>
        <authorList>
            <person name="Donic C."/>
            <person name="Kralova J.S."/>
            <person name="Fidel L."/>
            <person name="Ben-Dor S."/>
            <person name="Jung S."/>
        </authorList>
    </citation>
    <scope>NUCLEOTIDE SEQUENCE [LARGE SCALE GENOMIC DNA]</scope>
    <source>
        <strain evidence="11">Y27499</strain>
    </source>
</reference>
<evidence type="ECO:0000313" key="11">
    <source>
        <dbReference type="Proteomes" id="UP001306508"/>
    </source>
</evidence>
<gene>
    <name evidence="10" type="ORF">RI543_003074</name>
</gene>
<feature type="transmembrane region" description="Helical" evidence="9">
    <location>
        <begin position="463"/>
        <end position="481"/>
    </location>
</feature>
<protein>
    <recommendedName>
        <fullName evidence="8">Probable transporter MCH1</fullName>
    </recommendedName>
</protein>
<dbReference type="GO" id="GO:0022857">
    <property type="term" value="F:transmembrane transporter activity"/>
    <property type="evidence" value="ECO:0007669"/>
    <property type="project" value="InterPro"/>
</dbReference>
<accession>A0AAN8A7T9</accession>
<feature type="transmembrane region" description="Helical" evidence="9">
    <location>
        <begin position="7"/>
        <end position="29"/>
    </location>
</feature>
<keyword evidence="7 9" id="KW-0472">Membrane</keyword>
<comment type="subcellular location">
    <subcellularLocation>
        <location evidence="1">Vacuole membrane</location>
        <topology evidence="1">Multi-pass membrane protein</topology>
    </subcellularLocation>
</comment>
<dbReference type="PANTHER" id="PTHR21576">
    <property type="entry name" value="UNCHARACTERIZED NODULIN-LIKE PROTEIN"/>
    <property type="match status" value="1"/>
</dbReference>
<sequence>MTSHKLAYIFSLFSAITSGFIALISLYSFPWQVKLNYTSTQINIISSIANLGAYLTPPILGVIADLHGPITLSCLAILGFVPSYSYLAYSFNNPEFSMSQSSFTGSVFCFFVIGISTSALYFSALLTCTKLYPHRKLLSISLPTTCIGISILIGSQVLKLETFWIYDPINNLKYLDLYKVFKSLAQLYVIIGISAWIATGTVSMIQSNESSESQNLEEEEVIDSTHSNSVENTSHNETVALLRPSTSSLSISSAMLTAQENHKESDVTRIMHKSVFHDPTLYLFGVTMLLSLGPLEMFITDMGSLANVLLGGRAPLHENLSSSLISLFAISSTMIRLIVGLISDYLIFNKKSLKLILLLLLSLTLFAQLLIVSYSTKWPANKELNISKILIVDLLFGCVYGGLFTIYPTIVLTVWGQASFGSAYGSLMIAPALGATLSCLQYAHVYDTRCVKNVINSCISQVYYFGTFQLTVSLITTILILKSWYRRGIRV</sequence>
<evidence type="ECO:0000256" key="3">
    <source>
        <dbReference type="ARBA" id="ARBA00022448"/>
    </source>
</evidence>
<evidence type="ECO:0000256" key="6">
    <source>
        <dbReference type="ARBA" id="ARBA00022989"/>
    </source>
</evidence>
<dbReference type="Pfam" id="PF07690">
    <property type="entry name" value="MFS_1"/>
    <property type="match status" value="1"/>
</dbReference>
<keyword evidence="4" id="KW-0926">Vacuole</keyword>
<feature type="transmembrane region" description="Helical" evidence="9">
    <location>
        <begin position="423"/>
        <end position="443"/>
    </location>
</feature>
<organism evidence="10 11">
    <name type="scientific">Arxiozyma heterogenica</name>
    <dbReference type="NCBI Taxonomy" id="278026"/>
    <lineage>
        <taxon>Eukaryota</taxon>
        <taxon>Fungi</taxon>
        <taxon>Dikarya</taxon>
        <taxon>Ascomycota</taxon>
        <taxon>Saccharomycotina</taxon>
        <taxon>Saccharomycetes</taxon>
        <taxon>Saccharomycetales</taxon>
        <taxon>Saccharomycetaceae</taxon>
        <taxon>Arxiozyma</taxon>
    </lineage>
</organism>
<feature type="transmembrane region" description="Helical" evidence="9">
    <location>
        <begin position="394"/>
        <end position="416"/>
    </location>
</feature>
<dbReference type="InterPro" id="IPR011701">
    <property type="entry name" value="MFS"/>
</dbReference>
<keyword evidence="3" id="KW-0813">Transport</keyword>